<keyword evidence="3" id="KW-1133">Transmembrane helix</keyword>
<feature type="transmembrane region" description="Helical" evidence="3">
    <location>
        <begin position="437"/>
        <end position="455"/>
    </location>
</feature>
<evidence type="ECO:0000259" key="4">
    <source>
        <dbReference type="PROSITE" id="PS50191"/>
    </source>
</evidence>
<dbReference type="InterPro" id="IPR052578">
    <property type="entry name" value="PI_Transfer_CRAL-TRIO"/>
</dbReference>
<feature type="region of interest" description="Disordered" evidence="2">
    <location>
        <begin position="334"/>
        <end position="368"/>
    </location>
</feature>
<evidence type="ECO:0000256" key="2">
    <source>
        <dbReference type="SAM" id="MobiDB-lite"/>
    </source>
</evidence>
<keyword evidence="3" id="KW-0812">Transmembrane</keyword>
<dbReference type="Pfam" id="PF00650">
    <property type="entry name" value="CRAL_TRIO"/>
    <property type="match status" value="1"/>
</dbReference>
<dbReference type="PRINTS" id="PR00180">
    <property type="entry name" value="CRETINALDHBP"/>
</dbReference>
<name>A0A7S2SFL2_9STRA</name>
<evidence type="ECO:0000256" key="3">
    <source>
        <dbReference type="SAM" id="Phobius"/>
    </source>
</evidence>
<gene>
    <name evidence="5" type="ORF">QSP1433_LOCUS13646</name>
</gene>
<dbReference type="Pfam" id="PF03765">
    <property type="entry name" value="CRAL_TRIO_N"/>
    <property type="match status" value="1"/>
</dbReference>
<sequence length="459" mass="52179">MGDGDVQVAAGDKHAVAKKAKMNPEDWGTLGHLTDKEEAALEELRKRVLEAGLDQYNEDKMLLRYCRARKFKVDKSMHMITEEAKWREQFQGHTFRISDFPSMLQFSDDGVCKTGGRDKAGRPVAYVVPGLFYPSRVGSDQELVLYDVYYMDALLRLAAENGREDFTGIIDMKGWSFKNFSLPITRLLISILQDFYPERLGRIFVVNAPMMFSAVWNIVSPLLDERTKMKIHILKKDRAPILEVIDADQLEKAYGGNHETYPSRDEIVQPLYDQEQRPKVVSFEGQMDDDVEAKSTTSEEDILGVPETPSVREKKKRTLMKSTSRRFHLMIKKLKGESSMSSSDELSPRSSAQQATGTTVLNTNRSKRSSFKYKSSKDSVKILRAQLDETVGAIASLTAKVGDQQKNIEDLTATVEQLSDTLKHSKNQRELTPTNTMMFHFSIMILFALQIWGMISQYL</sequence>
<dbReference type="EMBL" id="HBHK01021409">
    <property type="protein sequence ID" value="CAD9698656.1"/>
    <property type="molecule type" value="Transcribed_RNA"/>
</dbReference>
<dbReference type="InterPro" id="IPR011074">
    <property type="entry name" value="CRAL/TRIO_N_dom"/>
</dbReference>
<dbReference type="InterPro" id="IPR001251">
    <property type="entry name" value="CRAL-TRIO_dom"/>
</dbReference>
<reference evidence="5" key="1">
    <citation type="submission" date="2021-01" db="EMBL/GenBank/DDBJ databases">
        <authorList>
            <person name="Corre E."/>
            <person name="Pelletier E."/>
            <person name="Niang G."/>
            <person name="Scheremetjew M."/>
            <person name="Finn R."/>
            <person name="Kale V."/>
            <person name="Holt S."/>
            <person name="Cochrane G."/>
            <person name="Meng A."/>
            <person name="Brown T."/>
            <person name="Cohen L."/>
        </authorList>
    </citation>
    <scope>NUCLEOTIDE SEQUENCE</scope>
    <source>
        <strain evidence="5">NY070348D</strain>
    </source>
</reference>
<dbReference type="AlphaFoldDB" id="A0A7S2SFL2"/>
<dbReference type="InterPro" id="IPR036273">
    <property type="entry name" value="CRAL/TRIO_N_dom_sf"/>
</dbReference>
<evidence type="ECO:0000313" key="5">
    <source>
        <dbReference type="EMBL" id="CAD9698656.1"/>
    </source>
</evidence>
<proteinExistence type="predicted"/>
<dbReference type="SUPFAM" id="SSF46938">
    <property type="entry name" value="CRAL/TRIO N-terminal domain"/>
    <property type="match status" value="1"/>
</dbReference>
<evidence type="ECO:0000256" key="1">
    <source>
        <dbReference type="SAM" id="Coils"/>
    </source>
</evidence>
<dbReference type="Gene3D" id="3.40.525.10">
    <property type="entry name" value="CRAL-TRIO lipid binding domain"/>
    <property type="match status" value="1"/>
</dbReference>
<feature type="coiled-coil region" evidence="1">
    <location>
        <begin position="394"/>
        <end position="428"/>
    </location>
</feature>
<dbReference type="CDD" id="cd00170">
    <property type="entry name" value="SEC14"/>
    <property type="match status" value="1"/>
</dbReference>
<feature type="compositionally biased region" description="Low complexity" evidence="2">
    <location>
        <begin position="338"/>
        <end position="351"/>
    </location>
</feature>
<accession>A0A7S2SFL2</accession>
<dbReference type="GO" id="GO:0008526">
    <property type="term" value="F:phosphatidylinositol transfer activity"/>
    <property type="evidence" value="ECO:0007669"/>
    <property type="project" value="TreeGrafter"/>
</dbReference>
<protein>
    <recommendedName>
        <fullName evidence="4">CRAL-TRIO domain-containing protein</fullName>
    </recommendedName>
</protein>
<dbReference type="SMART" id="SM00516">
    <property type="entry name" value="SEC14"/>
    <property type="match status" value="1"/>
</dbReference>
<dbReference type="PANTHER" id="PTHR45824">
    <property type="entry name" value="GH16843P"/>
    <property type="match status" value="1"/>
</dbReference>
<dbReference type="PANTHER" id="PTHR45824:SF29">
    <property type="entry name" value="GH16843P"/>
    <property type="match status" value="1"/>
</dbReference>
<keyword evidence="1" id="KW-0175">Coiled coil</keyword>
<feature type="domain" description="CRAL-TRIO" evidence="4">
    <location>
        <begin position="116"/>
        <end position="262"/>
    </location>
</feature>
<dbReference type="PROSITE" id="PS50191">
    <property type="entry name" value="CRAL_TRIO"/>
    <property type="match status" value="1"/>
</dbReference>
<feature type="compositionally biased region" description="Polar residues" evidence="2">
    <location>
        <begin position="352"/>
        <end position="364"/>
    </location>
</feature>
<keyword evidence="3" id="KW-0472">Membrane</keyword>
<dbReference type="InterPro" id="IPR036865">
    <property type="entry name" value="CRAL-TRIO_dom_sf"/>
</dbReference>
<dbReference type="SUPFAM" id="SSF52087">
    <property type="entry name" value="CRAL/TRIO domain"/>
    <property type="match status" value="1"/>
</dbReference>
<dbReference type="SMART" id="SM01100">
    <property type="entry name" value="CRAL_TRIO_N"/>
    <property type="match status" value="1"/>
</dbReference>
<organism evidence="5">
    <name type="scientific">Mucochytrium quahogii</name>
    <dbReference type="NCBI Taxonomy" id="96639"/>
    <lineage>
        <taxon>Eukaryota</taxon>
        <taxon>Sar</taxon>
        <taxon>Stramenopiles</taxon>
        <taxon>Bigyra</taxon>
        <taxon>Labyrinthulomycetes</taxon>
        <taxon>Thraustochytrida</taxon>
        <taxon>Thraustochytriidae</taxon>
        <taxon>Mucochytrium</taxon>
    </lineage>
</organism>